<dbReference type="GO" id="GO:0008270">
    <property type="term" value="F:zinc ion binding"/>
    <property type="evidence" value="ECO:0007669"/>
    <property type="project" value="UniProtKB-KW"/>
</dbReference>
<dbReference type="GO" id="GO:0016020">
    <property type="term" value="C:membrane"/>
    <property type="evidence" value="ECO:0007669"/>
    <property type="project" value="UniProtKB-SubCell"/>
</dbReference>
<evidence type="ECO:0000256" key="7">
    <source>
        <dbReference type="ARBA" id="ARBA00022723"/>
    </source>
</evidence>
<dbReference type="AlphaFoldDB" id="A0A150GCT9"/>
<keyword evidence="8 17" id="KW-0863">Zinc-finger</keyword>
<keyword evidence="21" id="KW-1185">Reference proteome</keyword>
<dbReference type="EMBL" id="LSYV01000038">
    <property type="protein sequence ID" value="KXZ47160.1"/>
    <property type="molecule type" value="Genomic_DNA"/>
</dbReference>
<sequence length="759" mass="77010">MQILGPLSKLAFGAIRAAGRASRPAQSFLRAAVRTQALHAASRQLAALAEALAPTAGGAADRATGSDGQSGDKEAVADASMSLLDFTFALVHSRFCSLPPSALQEPVPPSAQPVVAELLEALESSQVLEHAARVLLLVLVALAGVANAIIGGGGPPLPPNSVHIFRRFIEVHTNFAIMSKTYYRSDDDATTRLGLQLLGALCGRCVTHAALVLGLSALVSADGGSSYGLNEIVRAPAVRTAAGVYHDAVPRPPALPCPRGVFSMALRVGRLDVESKRTAAAQAVDRGAEVELWRLGVSGLRWMLPWAVEGRLQGYCAVLKAVWGIAEQGSGRAAGRDPLRLPPSPPRPLAAALSGGLLPCLEYLLRSAGRDPAGGSWHAVAVRELAAWLEAQLAPLLAYGDEREAAALVATLGKLLRRALADPRVIAGVWEPRANFWQAVISIVSTLILNIGGDFDPSCDVAALKIGDPPFNLGGDGSGGGGSGRGGFAPETATYLLYASLDWVPLLAACCGPQAARRQESASSEAAGGSDEGDGSGGDGGDGGWRALLLEKAAVGAVLGAAQERFPGHCLAAKLVARCSGHLAALRSAGMEAAAPSESSEAGGRESGGGGGSGAAGPSSGARRPSLAAEAEAGGHSVGEEAEDVGGDNKGGSGGAAARVPEPAVDPVLLRLASAMPPPAAACRLLCTCANPGCANLEGDSEAGLRLTPCAGCGEAAYCCRDCWTAHWRAGHRAACARRRLDAGGGESGDGPQAGRPGV</sequence>
<dbReference type="GO" id="GO:0010276">
    <property type="term" value="F:phytol kinase activity"/>
    <property type="evidence" value="ECO:0007669"/>
    <property type="project" value="UniProtKB-EC"/>
</dbReference>
<evidence type="ECO:0000256" key="11">
    <source>
        <dbReference type="ARBA" id="ARBA00022946"/>
    </source>
</evidence>
<keyword evidence="11" id="KW-0809">Transit peptide</keyword>
<organism evidence="20 21">
    <name type="scientific">Gonium pectorale</name>
    <name type="common">Green alga</name>
    <dbReference type="NCBI Taxonomy" id="33097"/>
    <lineage>
        <taxon>Eukaryota</taxon>
        <taxon>Viridiplantae</taxon>
        <taxon>Chlorophyta</taxon>
        <taxon>core chlorophytes</taxon>
        <taxon>Chlorophyceae</taxon>
        <taxon>CS clade</taxon>
        <taxon>Chlamydomonadales</taxon>
        <taxon>Volvocaceae</taxon>
        <taxon>Gonium</taxon>
    </lineage>
</organism>
<evidence type="ECO:0000256" key="18">
    <source>
        <dbReference type="SAM" id="MobiDB-lite"/>
    </source>
</evidence>
<dbReference type="Gene3D" id="6.10.140.2220">
    <property type="match status" value="1"/>
</dbReference>
<dbReference type="PANTHER" id="PTHR32523:SF8">
    <property type="entry name" value="DOLICHOL KINASE"/>
    <property type="match status" value="1"/>
</dbReference>
<keyword evidence="13" id="KW-0472">Membrane</keyword>
<gene>
    <name evidence="20" type="ORF">GPECTOR_37g166</name>
</gene>
<evidence type="ECO:0000256" key="5">
    <source>
        <dbReference type="ARBA" id="ARBA00022679"/>
    </source>
</evidence>
<keyword evidence="5" id="KW-0808">Transferase</keyword>
<dbReference type="Pfam" id="PF01753">
    <property type="entry name" value="zf-MYND"/>
    <property type="match status" value="1"/>
</dbReference>
<evidence type="ECO:0000256" key="17">
    <source>
        <dbReference type="PROSITE-ProRule" id="PRU00134"/>
    </source>
</evidence>
<proteinExistence type="inferred from homology"/>
<dbReference type="PANTHER" id="PTHR32523">
    <property type="entry name" value="PHYTOL KINASE 1, CHLOROPLASTIC"/>
    <property type="match status" value="1"/>
</dbReference>
<dbReference type="OrthoDB" id="561575at2759"/>
<feature type="compositionally biased region" description="Low complexity" evidence="18">
    <location>
        <begin position="616"/>
        <end position="626"/>
    </location>
</feature>
<accession>A0A150GCT9</accession>
<dbReference type="PROSITE" id="PS01360">
    <property type="entry name" value="ZF_MYND_1"/>
    <property type="match status" value="1"/>
</dbReference>
<keyword evidence="9" id="KW-0418">Kinase</keyword>
<keyword evidence="6" id="KW-0812">Transmembrane</keyword>
<reference evidence="21" key="1">
    <citation type="journal article" date="2016" name="Nat. Commun.">
        <title>The Gonium pectorale genome demonstrates co-option of cell cycle regulation during the evolution of multicellularity.</title>
        <authorList>
            <person name="Hanschen E.R."/>
            <person name="Marriage T.N."/>
            <person name="Ferris P.J."/>
            <person name="Hamaji T."/>
            <person name="Toyoda A."/>
            <person name="Fujiyama A."/>
            <person name="Neme R."/>
            <person name="Noguchi H."/>
            <person name="Minakuchi Y."/>
            <person name="Suzuki M."/>
            <person name="Kawai-Toyooka H."/>
            <person name="Smith D.R."/>
            <person name="Sparks H."/>
            <person name="Anderson J."/>
            <person name="Bakaric R."/>
            <person name="Luria V."/>
            <person name="Karger A."/>
            <person name="Kirschner M.W."/>
            <person name="Durand P.M."/>
            <person name="Michod R.E."/>
            <person name="Nozaki H."/>
            <person name="Olson B.J."/>
        </authorList>
    </citation>
    <scope>NUCLEOTIDE SEQUENCE [LARGE SCALE GENOMIC DNA]</scope>
    <source>
        <strain evidence="21">NIES-2863</strain>
    </source>
</reference>
<feature type="region of interest" description="Disordered" evidence="18">
    <location>
        <begin position="520"/>
        <end position="543"/>
    </location>
</feature>
<feature type="region of interest" description="Disordered" evidence="18">
    <location>
        <begin position="593"/>
        <end position="660"/>
    </location>
</feature>
<evidence type="ECO:0000256" key="14">
    <source>
        <dbReference type="ARBA" id="ARBA00024015"/>
    </source>
</evidence>
<name>A0A150GCT9_GONPE</name>
<evidence type="ECO:0000256" key="9">
    <source>
        <dbReference type="ARBA" id="ARBA00022777"/>
    </source>
</evidence>
<comment type="similarity">
    <text evidence="2">Belongs to the polyprenol kinase family.</text>
</comment>
<feature type="domain" description="MYND-type" evidence="19">
    <location>
        <begin position="689"/>
        <end position="736"/>
    </location>
</feature>
<evidence type="ECO:0000256" key="3">
    <source>
        <dbReference type="ARBA" id="ARBA00022528"/>
    </source>
</evidence>
<keyword evidence="3" id="KW-0150">Chloroplast</keyword>
<dbReference type="SUPFAM" id="SSF144232">
    <property type="entry name" value="HIT/MYND zinc finger-like"/>
    <property type="match status" value="1"/>
</dbReference>
<protein>
    <recommendedName>
        <fullName evidence="15">phytol kinase</fullName>
        <ecNumber evidence="15">2.7.1.182</ecNumber>
    </recommendedName>
</protein>
<feature type="compositionally biased region" description="Low complexity" evidence="18">
    <location>
        <begin position="593"/>
        <end position="602"/>
    </location>
</feature>
<comment type="caution">
    <text evidence="20">The sequence shown here is derived from an EMBL/GenBank/DDBJ whole genome shotgun (WGS) entry which is preliminary data.</text>
</comment>
<evidence type="ECO:0000256" key="2">
    <source>
        <dbReference type="ARBA" id="ARBA00010794"/>
    </source>
</evidence>
<evidence type="ECO:0000256" key="13">
    <source>
        <dbReference type="ARBA" id="ARBA00023136"/>
    </source>
</evidence>
<dbReference type="InterPro" id="IPR002893">
    <property type="entry name" value="Znf_MYND"/>
</dbReference>
<dbReference type="Proteomes" id="UP000075714">
    <property type="component" value="Unassembled WGS sequence"/>
</dbReference>
<dbReference type="EC" id="2.7.1.182" evidence="15"/>
<dbReference type="InterPro" id="IPR039606">
    <property type="entry name" value="Phytol/farnesol_kinase"/>
</dbReference>
<comment type="pathway">
    <text evidence="14">Cofactor biosynthesis; tocopherol biosynthesis.</text>
</comment>
<evidence type="ECO:0000256" key="16">
    <source>
        <dbReference type="ARBA" id="ARBA00048889"/>
    </source>
</evidence>
<evidence type="ECO:0000313" key="20">
    <source>
        <dbReference type="EMBL" id="KXZ47160.1"/>
    </source>
</evidence>
<evidence type="ECO:0000256" key="15">
    <source>
        <dbReference type="ARBA" id="ARBA00039024"/>
    </source>
</evidence>
<evidence type="ECO:0000259" key="19">
    <source>
        <dbReference type="PROSITE" id="PS50865"/>
    </source>
</evidence>
<keyword evidence="7" id="KW-0479">Metal-binding</keyword>
<dbReference type="PROSITE" id="PS50865">
    <property type="entry name" value="ZF_MYND_2"/>
    <property type="match status" value="1"/>
</dbReference>
<evidence type="ECO:0000256" key="1">
    <source>
        <dbReference type="ARBA" id="ARBA00004508"/>
    </source>
</evidence>
<dbReference type="GO" id="GO:0009507">
    <property type="term" value="C:chloroplast"/>
    <property type="evidence" value="ECO:0007669"/>
    <property type="project" value="UniProtKB-SubCell"/>
</dbReference>
<evidence type="ECO:0000256" key="4">
    <source>
        <dbReference type="ARBA" id="ARBA00022640"/>
    </source>
</evidence>
<feature type="compositionally biased region" description="Gly residues" evidence="18">
    <location>
        <begin position="605"/>
        <end position="615"/>
    </location>
</feature>
<evidence type="ECO:0000313" key="21">
    <source>
        <dbReference type="Proteomes" id="UP000075714"/>
    </source>
</evidence>
<comment type="subcellular location">
    <subcellularLocation>
        <location evidence="1">Plastid</location>
        <location evidence="1">Chloroplast membrane</location>
        <topology evidence="1">Multi-pass membrane protein</topology>
    </subcellularLocation>
</comment>
<keyword evidence="4" id="KW-0934">Plastid</keyword>
<comment type="catalytic activity">
    <reaction evidence="16">
        <text>phytol + CTP = phytyl phosphate + CDP + H(+)</text>
        <dbReference type="Rhea" id="RHEA:38055"/>
        <dbReference type="ChEBI" id="CHEBI:15378"/>
        <dbReference type="ChEBI" id="CHEBI:17327"/>
        <dbReference type="ChEBI" id="CHEBI:37563"/>
        <dbReference type="ChEBI" id="CHEBI:58069"/>
        <dbReference type="ChEBI" id="CHEBI:75483"/>
        <dbReference type="EC" id="2.7.1.182"/>
    </reaction>
</comment>
<evidence type="ECO:0000256" key="8">
    <source>
        <dbReference type="ARBA" id="ARBA00022771"/>
    </source>
</evidence>
<evidence type="ECO:0000256" key="10">
    <source>
        <dbReference type="ARBA" id="ARBA00022833"/>
    </source>
</evidence>
<evidence type="ECO:0000256" key="12">
    <source>
        <dbReference type="ARBA" id="ARBA00022989"/>
    </source>
</evidence>
<keyword evidence="12" id="KW-1133">Transmembrane helix</keyword>
<keyword evidence="10" id="KW-0862">Zinc</keyword>
<evidence type="ECO:0000256" key="6">
    <source>
        <dbReference type="ARBA" id="ARBA00022692"/>
    </source>
</evidence>